<feature type="transmembrane region" description="Helical" evidence="1">
    <location>
        <begin position="40"/>
        <end position="57"/>
    </location>
</feature>
<keyword evidence="1" id="KW-0812">Transmembrane</keyword>
<reference evidence="2 3" key="1">
    <citation type="submission" date="2019-04" db="EMBL/GenBank/DDBJ databases">
        <title>Microbes associate with the intestines of laboratory mice.</title>
        <authorList>
            <person name="Navarre W."/>
            <person name="Wong E."/>
            <person name="Huang K.C."/>
            <person name="Tropini C."/>
            <person name="Ng K."/>
            <person name="Yu B."/>
        </authorList>
    </citation>
    <scope>NUCLEOTIDE SEQUENCE [LARGE SCALE GENOMIC DNA]</scope>
    <source>
        <strain evidence="2 3">NM87_A27A</strain>
    </source>
</reference>
<dbReference type="Proteomes" id="UP000306798">
    <property type="component" value="Unassembled WGS sequence"/>
</dbReference>
<feature type="transmembrane region" description="Helical" evidence="1">
    <location>
        <begin position="63"/>
        <end position="85"/>
    </location>
</feature>
<gene>
    <name evidence="2" type="ORF">E5991_07200</name>
</gene>
<comment type="caution">
    <text evidence="2">The sequence shown here is derived from an EMBL/GenBank/DDBJ whole genome shotgun (WGS) entry which is preliminary data.</text>
</comment>
<keyword evidence="1" id="KW-0472">Membrane</keyword>
<dbReference type="RefSeq" id="WP_136511517.1">
    <property type="nucleotide sequence ID" value="NZ_SSTF01000020.1"/>
</dbReference>
<accession>A0A4S4F539</accession>
<evidence type="ECO:0000313" key="3">
    <source>
        <dbReference type="Proteomes" id="UP000306798"/>
    </source>
</evidence>
<proteinExistence type="predicted"/>
<sequence>MYLIFPLIGLALAAIVLVLALVFNFIIAPLRTLAMILQKIAGIIGVLFTALALYFHFVEHLDIPFEVYAIVGLCIAVGMLTQWFIERPTRAERKAAEQQRRQLELQQQQYELSIRQQTLDDIARQNTAADAARVDWTPQVTTLEDGQAQASIRVPASVGRYLIEHEGWPVREHPQQPQD</sequence>
<protein>
    <submittedName>
        <fullName evidence="2">Uncharacterized protein</fullName>
    </submittedName>
</protein>
<dbReference type="AlphaFoldDB" id="A0A4S4F539"/>
<dbReference type="Gene3D" id="1.20.1640.10">
    <property type="entry name" value="Multidrug efflux transporter AcrB transmembrane domain"/>
    <property type="match status" value="1"/>
</dbReference>
<name>A0A4S4F539_9BIFI</name>
<keyword evidence="1" id="KW-1133">Transmembrane helix</keyword>
<organism evidence="2 3">
    <name type="scientific">Bifidobacterium pseudolongum</name>
    <dbReference type="NCBI Taxonomy" id="1694"/>
    <lineage>
        <taxon>Bacteria</taxon>
        <taxon>Bacillati</taxon>
        <taxon>Actinomycetota</taxon>
        <taxon>Actinomycetes</taxon>
        <taxon>Bifidobacteriales</taxon>
        <taxon>Bifidobacteriaceae</taxon>
        <taxon>Bifidobacterium</taxon>
    </lineage>
</organism>
<dbReference type="EMBL" id="SSTF01000020">
    <property type="protein sequence ID" value="THG24851.1"/>
    <property type="molecule type" value="Genomic_DNA"/>
</dbReference>
<dbReference type="SUPFAM" id="SSF82866">
    <property type="entry name" value="Multidrug efflux transporter AcrB transmembrane domain"/>
    <property type="match status" value="1"/>
</dbReference>
<evidence type="ECO:0000313" key="2">
    <source>
        <dbReference type="EMBL" id="THG24851.1"/>
    </source>
</evidence>
<feature type="transmembrane region" description="Helical" evidence="1">
    <location>
        <begin position="6"/>
        <end position="28"/>
    </location>
</feature>
<evidence type="ECO:0000256" key="1">
    <source>
        <dbReference type="SAM" id="Phobius"/>
    </source>
</evidence>